<organism evidence="6 7">
    <name type="scientific">Corynebacterium uropygiale</name>
    <dbReference type="NCBI Taxonomy" id="1775911"/>
    <lineage>
        <taxon>Bacteria</taxon>
        <taxon>Bacillati</taxon>
        <taxon>Actinomycetota</taxon>
        <taxon>Actinomycetes</taxon>
        <taxon>Mycobacteriales</taxon>
        <taxon>Corynebacteriaceae</taxon>
        <taxon>Corynebacterium</taxon>
    </lineage>
</organism>
<dbReference type="SUPFAM" id="SSF48498">
    <property type="entry name" value="Tetracyclin repressor-like, C-terminal domain"/>
    <property type="match status" value="1"/>
</dbReference>
<reference evidence="6" key="1">
    <citation type="submission" date="2022-01" db="EMBL/GenBank/DDBJ databases">
        <title>Corynebacterium sp. nov isolated from isolated from the feces of the greater white-fronted geese (Anser albifrons) at Poyang Lake, PR China.</title>
        <authorList>
            <person name="Liu Q."/>
        </authorList>
    </citation>
    <scope>NUCLEOTIDE SEQUENCE</scope>
    <source>
        <strain evidence="6">JCM 32435</strain>
    </source>
</reference>
<dbReference type="GO" id="GO:0003700">
    <property type="term" value="F:DNA-binding transcription factor activity"/>
    <property type="evidence" value="ECO:0007669"/>
    <property type="project" value="TreeGrafter"/>
</dbReference>
<dbReference type="InterPro" id="IPR050109">
    <property type="entry name" value="HTH-type_TetR-like_transc_reg"/>
</dbReference>
<evidence type="ECO:0000256" key="2">
    <source>
        <dbReference type="ARBA" id="ARBA00023125"/>
    </source>
</evidence>
<dbReference type="GO" id="GO:0000976">
    <property type="term" value="F:transcription cis-regulatory region binding"/>
    <property type="evidence" value="ECO:0007669"/>
    <property type="project" value="TreeGrafter"/>
</dbReference>
<dbReference type="InterPro" id="IPR001647">
    <property type="entry name" value="HTH_TetR"/>
</dbReference>
<sequence length="189" mass="20876">MRPNKREAILKAEVAIIDDAGPDALTYESLAARSGFSKSGLVYHFPSREELMLAIHAYLAESWEQELLRAAGVEDVTQLSEAERLRAVVLSFSTAASLPELLLQIEAVRHPEAAAIWRAVDERWMPKPATILDGPTRRAAYLVQLMADGLFLHDHLHVTPLTREQRAALTEAVLQLIPTPEDPGPLARG</sequence>
<feature type="DNA-binding region" description="H-T-H motif" evidence="4">
    <location>
        <begin position="26"/>
        <end position="45"/>
    </location>
</feature>
<keyword evidence="7" id="KW-1185">Reference proteome</keyword>
<evidence type="ECO:0000256" key="1">
    <source>
        <dbReference type="ARBA" id="ARBA00023015"/>
    </source>
</evidence>
<dbReference type="Pfam" id="PF17937">
    <property type="entry name" value="TetR_C_28"/>
    <property type="match status" value="1"/>
</dbReference>
<name>A0A9X1QQ82_9CORY</name>
<protein>
    <submittedName>
        <fullName evidence="6">TetR/AcrR family transcriptional regulator</fullName>
    </submittedName>
</protein>
<comment type="caution">
    <text evidence="6">The sequence shown here is derived from an EMBL/GenBank/DDBJ whole genome shotgun (WGS) entry which is preliminary data.</text>
</comment>
<dbReference type="PROSITE" id="PS50977">
    <property type="entry name" value="HTH_TETR_2"/>
    <property type="match status" value="1"/>
</dbReference>
<proteinExistence type="predicted"/>
<gene>
    <name evidence="6" type="ORF">L1O03_08115</name>
</gene>
<dbReference type="InterPro" id="IPR009057">
    <property type="entry name" value="Homeodomain-like_sf"/>
</dbReference>
<accession>A0A9X1QQ82</accession>
<dbReference type="InterPro" id="IPR041479">
    <property type="entry name" value="TetR_CgmR_C"/>
</dbReference>
<keyword evidence="3" id="KW-0804">Transcription</keyword>
<dbReference type="Gene3D" id="1.10.357.10">
    <property type="entry name" value="Tetracycline Repressor, domain 2"/>
    <property type="match status" value="1"/>
</dbReference>
<evidence type="ECO:0000259" key="5">
    <source>
        <dbReference type="PROSITE" id="PS50977"/>
    </source>
</evidence>
<dbReference type="PANTHER" id="PTHR30055:SF234">
    <property type="entry name" value="HTH-TYPE TRANSCRIPTIONAL REGULATOR BETI"/>
    <property type="match status" value="1"/>
</dbReference>
<dbReference type="EMBL" id="JAKGSI010000004">
    <property type="protein sequence ID" value="MCF4007136.1"/>
    <property type="molecule type" value="Genomic_DNA"/>
</dbReference>
<keyword evidence="1" id="KW-0805">Transcription regulation</keyword>
<evidence type="ECO:0000256" key="4">
    <source>
        <dbReference type="PROSITE-ProRule" id="PRU00335"/>
    </source>
</evidence>
<feature type="domain" description="HTH tetR-type" evidence="5">
    <location>
        <begin position="3"/>
        <end position="63"/>
    </location>
</feature>
<evidence type="ECO:0000313" key="7">
    <source>
        <dbReference type="Proteomes" id="UP001139336"/>
    </source>
</evidence>
<evidence type="ECO:0000256" key="3">
    <source>
        <dbReference type="ARBA" id="ARBA00023163"/>
    </source>
</evidence>
<dbReference type="PANTHER" id="PTHR30055">
    <property type="entry name" value="HTH-TYPE TRANSCRIPTIONAL REGULATOR RUTR"/>
    <property type="match status" value="1"/>
</dbReference>
<dbReference type="Pfam" id="PF00440">
    <property type="entry name" value="TetR_N"/>
    <property type="match status" value="1"/>
</dbReference>
<dbReference type="RefSeq" id="WP_236119280.1">
    <property type="nucleotide sequence ID" value="NZ_JAKGSI010000004.1"/>
</dbReference>
<dbReference type="InterPro" id="IPR036271">
    <property type="entry name" value="Tet_transcr_reg_TetR-rel_C_sf"/>
</dbReference>
<dbReference type="Proteomes" id="UP001139336">
    <property type="component" value="Unassembled WGS sequence"/>
</dbReference>
<evidence type="ECO:0000313" key="6">
    <source>
        <dbReference type="EMBL" id="MCF4007136.1"/>
    </source>
</evidence>
<dbReference type="AlphaFoldDB" id="A0A9X1QQ82"/>
<dbReference type="SUPFAM" id="SSF46689">
    <property type="entry name" value="Homeodomain-like"/>
    <property type="match status" value="1"/>
</dbReference>
<keyword evidence="2 4" id="KW-0238">DNA-binding</keyword>